<dbReference type="GO" id="GO:0005975">
    <property type="term" value="P:carbohydrate metabolic process"/>
    <property type="evidence" value="ECO:0007669"/>
    <property type="project" value="InterPro"/>
</dbReference>
<dbReference type="SUPFAM" id="SSF51445">
    <property type="entry name" value="(Trans)glycosidases"/>
    <property type="match status" value="1"/>
</dbReference>
<reference evidence="2" key="1">
    <citation type="submission" date="2022-01" db="EMBL/GenBank/DDBJ databases">
        <title>Genome Sequence Resource for Two Populations of Ditylenchus destructor, the Migratory Endoparasitic Phytonematode.</title>
        <authorList>
            <person name="Zhang H."/>
            <person name="Lin R."/>
            <person name="Xie B."/>
        </authorList>
    </citation>
    <scope>NUCLEOTIDE SEQUENCE</scope>
    <source>
        <strain evidence="2">BazhouSP</strain>
    </source>
</reference>
<evidence type="ECO:0000313" key="2">
    <source>
        <dbReference type="EMBL" id="KAI1726420.1"/>
    </source>
</evidence>
<proteinExistence type="predicted"/>
<dbReference type="PROSITE" id="PS51910">
    <property type="entry name" value="GH18_2"/>
    <property type="match status" value="1"/>
</dbReference>
<dbReference type="InterPro" id="IPR017853">
    <property type="entry name" value="GH"/>
</dbReference>
<dbReference type="AlphaFoldDB" id="A0AAD4R9R1"/>
<dbReference type="Pfam" id="PF00704">
    <property type="entry name" value="Glyco_hydro_18"/>
    <property type="match status" value="1"/>
</dbReference>
<dbReference type="EMBL" id="JAKKPZ010000002">
    <property type="protein sequence ID" value="KAI1726420.1"/>
    <property type="molecule type" value="Genomic_DNA"/>
</dbReference>
<dbReference type="Gene3D" id="3.10.50.10">
    <property type="match status" value="1"/>
</dbReference>
<keyword evidence="3" id="KW-1185">Reference proteome</keyword>
<feature type="domain" description="GH18" evidence="1">
    <location>
        <begin position="1"/>
        <end position="155"/>
    </location>
</feature>
<dbReference type="InterPro" id="IPR029070">
    <property type="entry name" value="Chitinase_insertion_sf"/>
</dbReference>
<dbReference type="Gene3D" id="3.20.20.80">
    <property type="entry name" value="Glycosidases"/>
    <property type="match status" value="1"/>
</dbReference>
<accession>A0AAD4R9R1</accession>
<sequence>MRRTACNDCEKLLDKVIVQWTKGGVKRERIVLRLPAYGLAKPLPGGLVVDQQQRILRGDVPEIDPLSQQEVCEMLKTAKGDLTMMYQPVVIYATTKNEAVTFENSQTISFKTMYAIREGLGGVGLLSLNQDDFANTCKKGSYPLLKAIDEAKCKPVPQTTVKKL</sequence>
<evidence type="ECO:0000313" key="3">
    <source>
        <dbReference type="Proteomes" id="UP001201812"/>
    </source>
</evidence>
<name>A0AAD4R9R1_9BILA</name>
<dbReference type="Proteomes" id="UP001201812">
    <property type="component" value="Unassembled WGS sequence"/>
</dbReference>
<organism evidence="2 3">
    <name type="scientific">Ditylenchus destructor</name>
    <dbReference type="NCBI Taxonomy" id="166010"/>
    <lineage>
        <taxon>Eukaryota</taxon>
        <taxon>Metazoa</taxon>
        <taxon>Ecdysozoa</taxon>
        <taxon>Nematoda</taxon>
        <taxon>Chromadorea</taxon>
        <taxon>Rhabditida</taxon>
        <taxon>Tylenchina</taxon>
        <taxon>Tylenchomorpha</taxon>
        <taxon>Sphaerularioidea</taxon>
        <taxon>Anguinidae</taxon>
        <taxon>Anguininae</taxon>
        <taxon>Ditylenchus</taxon>
    </lineage>
</organism>
<comment type="caution">
    <text evidence="2">The sequence shown here is derived from an EMBL/GenBank/DDBJ whole genome shotgun (WGS) entry which is preliminary data.</text>
</comment>
<keyword evidence="2" id="KW-0378">Hydrolase</keyword>
<dbReference type="GO" id="GO:0016787">
    <property type="term" value="F:hydrolase activity"/>
    <property type="evidence" value="ECO:0007669"/>
    <property type="project" value="UniProtKB-KW"/>
</dbReference>
<protein>
    <submittedName>
        <fullName evidence="2">Glycosyl hydrolases family 18 domain-containing protein</fullName>
    </submittedName>
</protein>
<dbReference type="InterPro" id="IPR001223">
    <property type="entry name" value="Glyco_hydro18_cat"/>
</dbReference>
<evidence type="ECO:0000259" key="1">
    <source>
        <dbReference type="PROSITE" id="PS51910"/>
    </source>
</evidence>
<gene>
    <name evidence="2" type="ORF">DdX_03140</name>
</gene>